<dbReference type="Proteomes" id="UP000275069">
    <property type="component" value="Chromosome"/>
</dbReference>
<protein>
    <submittedName>
        <fullName evidence="1">Uncharacterized protein</fullName>
    </submittedName>
</protein>
<dbReference type="OrthoDB" id="4951210at2"/>
<dbReference type="EMBL" id="CP032624">
    <property type="protein sequence ID" value="AYG02359.1"/>
    <property type="molecule type" value="Genomic_DNA"/>
</dbReference>
<proteinExistence type="predicted"/>
<dbReference type="KEGG" id="gry:D7I44_01635"/>
<accession>A0A387BMC7</accession>
<dbReference type="RefSeq" id="WP_120787893.1">
    <property type="nucleotide sequence ID" value="NZ_CP032624.1"/>
</dbReference>
<organism evidence="1 2">
    <name type="scientific">Gryllotalpicola protaetiae</name>
    <dbReference type="NCBI Taxonomy" id="2419771"/>
    <lineage>
        <taxon>Bacteria</taxon>
        <taxon>Bacillati</taxon>
        <taxon>Actinomycetota</taxon>
        <taxon>Actinomycetes</taxon>
        <taxon>Micrococcales</taxon>
        <taxon>Microbacteriaceae</taxon>
        <taxon>Gryllotalpicola</taxon>
    </lineage>
</organism>
<sequence length="85" mass="9663">MTMTARVAERVNLLLENGRPARFFWRERWTVTAATPDGFEFLGNDVRVVGWRVRAQTEDRSDTGEFELARDPAAGGWVLDSVTYA</sequence>
<evidence type="ECO:0000313" key="2">
    <source>
        <dbReference type="Proteomes" id="UP000275069"/>
    </source>
</evidence>
<evidence type="ECO:0000313" key="1">
    <source>
        <dbReference type="EMBL" id="AYG02359.1"/>
    </source>
</evidence>
<keyword evidence="2" id="KW-1185">Reference proteome</keyword>
<dbReference type="AlphaFoldDB" id="A0A387BMC7"/>
<reference evidence="1 2" key="1">
    <citation type="submission" date="2018-09" db="EMBL/GenBank/DDBJ databases">
        <title>Genome sequencing of strain 2DFW10M-5.</title>
        <authorList>
            <person name="Heo J."/>
            <person name="Kim S.-J."/>
            <person name="Kwon S.-W."/>
        </authorList>
    </citation>
    <scope>NUCLEOTIDE SEQUENCE [LARGE SCALE GENOMIC DNA]</scope>
    <source>
        <strain evidence="1 2">2DFW10M-5</strain>
    </source>
</reference>
<gene>
    <name evidence="1" type="ORF">D7I44_01635</name>
</gene>
<name>A0A387BMC7_9MICO</name>